<dbReference type="EMBL" id="JPRH01000001">
    <property type="protein sequence ID" value="KFF14457.1"/>
    <property type="molecule type" value="Genomic_DNA"/>
</dbReference>
<feature type="chain" id="PRO_5001802449" description="TonB C-terminal domain-containing protein" evidence="1">
    <location>
        <begin position="19"/>
        <end position="140"/>
    </location>
</feature>
<dbReference type="RefSeq" id="WP_034709227.1">
    <property type="nucleotide sequence ID" value="NZ_JPRH01000001.1"/>
</dbReference>
<keyword evidence="3" id="KW-1185">Reference proteome</keyword>
<reference evidence="2 3" key="1">
    <citation type="submission" date="2014-07" db="EMBL/GenBank/DDBJ databases">
        <title>Genome of Chryseobacterium soli DSM 19298.</title>
        <authorList>
            <person name="Stropko S.J."/>
            <person name="Pipes S.E."/>
            <person name="Newman J."/>
        </authorList>
    </citation>
    <scope>NUCLEOTIDE SEQUENCE [LARGE SCALE GENOMIC DNA]</scope>
    <source>
        <strain evidence="2 3">DSM 19298</strain>
    </source>
</reference>
<evidence type="ECO:0000313" key="3">
    <source>
        <dbReference type="Proteomes" id="UP000028705"/>
    </source>
</evidence>
<accession>A0A086ACP3</accession>
<protein>
    <recommendedName>
        <fullName evidence="4">TonB C-terminal domain-containing protein</fullName>
    </recommendedName>
</protein>
<comment type="caution">
    <text evidence="2">The sequence shown here is derived from an EMBL/GenBank/DDBJ whole genome shotgun (WGS) entry which is preliminary data.</text>
</comment>
<proteinExistence type="predicted"/>
<dbReference type="AlphaFoldDB" id="A0A086ACP3"/>
<evidence type="ECO:0000256" key="1">
    <source>
        <dbReference type="SAM" id="SignalP"/>
    </source>
</evidence>
<dbReference type="Proteomes" id="UP000028705">
    <property type="component" value="Unassembled WGS sequence"/>
</dbReference>
<organism evidence="2 3">
    <name type="scientific">Chryseobacterium soli</name>
    <dbReference type="NCBI Taxonomy" id="445961"/>
    <lineage>
        <taxon>Bacteria</taxon>
        <taxon>Pseudomonadati</taxon>
        <taxon>Bacteroidota</taxon>
        <taxon>Flavobacteriia</taxon>
        <taxon>Flavobacteriales</taxon>
        <taxon>Weeksellaceae</taxon>
        <taxon>Chryseobacterium group</taxon>
        <taxon>Chryseobacterium</taxon>
    </lineage>
</organism>
<evidence type="ECO:0000313" key="2">
    <source>
        <dbReference type="EMBL" id="KFF14457.1"/>
    </source>
</evidence>
<keyword evidence="1" id="KW-0732">Signal</keyword>
<gene>
    <name evidence="2" type="ORF">IW15_03230</name>
</gene>
<feature type="signal peptide" evidence="1">
    <location>
        <begin position="1"/>
        <end position="18"/>
    </location>
</feature>
<dbReference type="STRING" id="445961.IW15_03230"/>
<sequence length="140" mass="15733">MKKIGLVLAITISAFSFSQTYVKVTSDKTQVEDTYKGGQEKFDSDLANNLQVTGGMFQVTGDFKLNFNVDEGGKISDIQLLPELFDTSFEREVKRDVLRMKKHFASNEKQKVSVDLSFSRNIPDQSTRAAMTYQTGNSSR</sequence>
<evidence type="ECO:0008006" key="4">
    <source>
        <dbReference type="Google" id="ProtNLM"/>
    </source>
</evidence>
<dbReference type="eggNOG" id="ENOG503119I">
    <property type="taxonomic scope" value="Bacteria"/>
</dbReference>
<name>A0A086ACP3_9FLAO</name>
<dbReference type="OrthoDB" id="1259631at2"/>